<accession>A0A1F6MAQ4</accession>
<organism evidence="2 3">
    <name type="scientific">Candidatus Magasanikbacteria bacterium RIFCSPHIGHO2_01_FULL_47_8</name>
    <dbReference type="NCBI Taxonomy" id="1798673"/>
    <lineage>
        <taxon>Bacteria</taxon>
        <taxon>Candidatus Magasanikiibacteriota</taxon>
    </lineage>
</organism>
<reference evidence="2 3" key="1">
    <citation type="journal article" date="2016" name="Nat. Commun.">
        <title>Thousands of microbial genomes shed light on interconnected biogeochemical processes in an aquifer system.</title>
        <authorList>
            <person name="Anantharaman K."/>
            <person name="Brown C.T."/>
            <person name="Hug L.A."/>
            <person name="Sharon I."/>
            <person name="Castelle C.J."/>
            <person name="Probst A.J."/>
            <person name="Thomas B.C."/>
            <person name="Singh A."/>
            <person name="Wilkins M.J."/>
            <person name="Karaoz U."/>
            <person name="Brodie E.L."/>
            <person name="Williams K.H."/>
            <person name="Hubbard S.S."/>
            <person name="Banfield J.F."/>
        </authorList>
    </citation>
    <scope>NUCLEOTIDE SEQUENCE [LARGE SCALE GENOMIC DNA]</scope>
</reference>
<name>A0A1F6MAQ4_9BACT</name>
<dbReference type="Proteomes" id="UP000177953">
    <property type="component" value="Unassembled WGS sequence"/>
</dbReference>
<proteinExistence type="predicted"/>
<evidence type="ECO:0000313" key="3">
    <source>
        <dbReference type="Proteomes" id="UP000177953"/>
    </source>
</evidence>
<comment type="caution">
    <text evidence="2">The sequence shown here is derived from an EMBL/GenBank/DDBJ whole genome shotgun (WGS) entry which is preliminary data.</text>
</comment>
<gene>
    <name evidence="2" type="ORF">A2754_00010</name>
</gene>
<evidence type="ECO:0000313" key="2">
    <source>
        <dbReference type="EMBL" id="OGH68737.1"/>
    </source>
</evidence>
<sequence>MESLIIETLKIAALGFAIAVSSIFFTKSMMTKPIRDAADRRYPYIGYALKCTFCFIGWSSLALTGVYMPKLFSMLFRAELNLHGFNILTAVNFTVSWLALWGFSTWIYVKTWPTLKKNAPKVRIKMSERG</sequence>
<feature type="transmembrane region" description="Helical" evidence="1">
    <location>
        <begin position="87"/>
        <end position="109"/>
    </location>
</feature>
<keyword evidence="1" id="KW-1133">Transmembrane helix</keyword>
<feature type="transmembrane region" description="Helical" evidence="1">
    <location>
        <begin position="47"/>
        <end position="67"/>
    </location>
</feature>
<evidence type="ECO:0008006" key="4">
    <source>
        <dbReference type="Google" id="ProtNLM"/>
    </source>
</evidence>
<keyword evidence="1" id="KW-0472">Membrane</keyword>
<protein>
    <recommendedName>
        <fullName evidence="4">DUF1360 domain-containing protein</fullName>
    </recommendedName>
</protein>
<keyword evidence="1" id="KW-0812">Transmembrane</keyword>
<dbReference type="AlphaFoldDB" id="A0A1F6MAQ4"/>
<feature type="transmembrane region" description="Helical" evidence="1">
    <location>
        <begin position="6"/>
        <end position="26"/>
    </location>
</feature>
<dbReference type="EMBL" id="MFPU01000083">
    <property type="protein sequence ID" value="OGH68737.1"/>
    <property type="molecule type" value="Genomic_DNA"/>
</dbReference>
<evidence type="ECO:0000256" key="1">
    <source>
        <dbReference type="SAM" id="Phobius"/>
    </source>
</evidence>